<feature type="transmembrane region" description="Helical" evidence="1">
    <location>
        <begin position="121"/>
        <end position="140"/>
    </location>
</feature>
<feature type="transmembrane region" description="Helical" evidence="1">
    <location>
        <begin position="195"/>
        <end position="212"/>
    </location>
</feature>
<feature type="transmembrane region" description="Helical" evidence="1">
    <location>
        <begin position="9"/>
        <end position="29"/>
    </location>
</feature>
<keyword evidence="3" id="KW-0418">Kinase</keyword>
<keyword evidence="1" id="KW-0472">Membrane</keyword>
<evidence type="ECO:0000259" key="2">
    <source>
        <dbReference type="Pfam" id="PF14501"/>
    </source>
</evidence>
<accession>A0ABS2PLS4</accession>
<keyword evidence="4" id="KW-1185">Reference proteome</keyword>
<dbReference type="PANTHER" id="PTHR40448:SF1">
    <property type="entry name" value="TWO-COMPONENT SENSOR HISTIDINE KINASE"/>
    <property type="match status" value="1"/>
</dbReference>
<evidence type="ECO:0000256" key="1">
    <source>
        <dbReference type="SAM" id="Phobius"/>
    </source>
</evidence>
<keyword evidence="1" id="KW-1133">Transmembrane helix</keyword>
<feature type="transmembrane region" description="Helical" evidence="1">
    <location>
        <begin position="161"/>
        <end position="183"/>
    </location>
</feature>
<dbReference type="InterPro" id="IPR036890">
    <property type="entry name" value="HATPase_C_sf"/>
</dbReference>
<keyword evidence="1" id="KW-0812">Transmembrane</keyword>
<reference evidence="3 4" key="1">
    <citation type="submission" date="2021-01" db="EMBL/GenBank/DDBJ databases">
        <title>Genomic Encyclopedia of Type Strains, Phase IV (KMG-IV): sequencing the most valuable type-strain genomes for metagenomic binning, comparative biology and taxonomic classification.</title>
        <authorList>
            <person name="Goeker M."/>
        </authorList>
    </citation>
    <scope>NUCLEOTIDE SEQUENCE [LARGE SCALE GENOMIC DNA]</scope>
    <source>
        <strain evidence="3 4">DSM 27513</strain>
    </source>
</reference>
<keyword evidence="3" id="KW-0808">Transferase</keyword>
<feature type="transmembrane region" description="Helical" evidence="1">
    <location>
        <begin position="83"/>
        <end position="101"/>
    </location>
</feature>
<dbReference type="Gene3D" id="3.30.565.10">
    <property type="entry name" value="Histidine kinase-like ATPase, C-terminal domain"/>
    <property type="match status" value="1"/>
</dbReference>
<dbReference type="Pfam" id="PF14501">
    <property type="entry name" value="HATPase_c_5"/>
    <property type="match status" value="1"/>
</dbReference>
<protein>
    <submittedName>
        <fullName evidence="3">Two-component system sensor histidine kinase AgrC</fullName>
        <ecNumber evidence="3">2.7.13.-</ecNumber>
    </submittedName>
</protein>
<dbReference type="Proteomes" id="UP000809081">
    <property type="component" value="Unassembled WGS sequence"/>
</dbReference>
<evidence type="ECO:0000313" key="3">
    <source>
        <dbReference type="EMBL" id="MBM7636398.1"/>
    </source>
</evidence>
<proteinExistence type="predicted"/>
<dbReference type="SUPFAM" id="SSF55874">
    <property type="entry name" value="ATPase domain of HSP90 chaperone/DNA topoisomerase II/histidine kinase"/>
    <property type="match status" value="1"/>
</dbReference>
<name>A0ABS2PLS4_9STRE</name>
<dbReference type="EMBL" id="JAFBEI010000023">
    <property type="protein sequence ID" value="MBM7636398.1"/>
    <property type="molecule type" value="Genomic_DNA"/>
</dbReference>
<dbReference type="PANTHER" id="PTHR40448">
    <property type="entry name" value="TWO-COMPONENT SENSOR HISTIDINE KINASE"/>
    <property type="match status" value="1"/>
</dbReference>
<comment type="caution">
    <text evidence="3">The sequence shown here is derived from an EMBL/GenBank/DDBJ whole genome shotgun (WGS) entry which is preliminary data.</text>
</comment>
<feature type="domain" description="Sensor histidine kinase NatK-like C-terminal" evidence="2">
    <location>
        <begin position="342"/>
        <end position="438"/>
    </location>
</feature>
<organism evidence="3 4">
    <name type="scientific">Streptococcus saliviloxodontae</name>
    <dbReference type="NCBI Taxonomy" id="1349416"/>
    <lineage>
        <taxon>Bacteria</taxon>
        <taxon>Bacillati</taxon>
        <taxon>Bacillota</taxon>
        <taxon>Bacilli</taxon>
        <taxon>Lactobacillales</taxon>
        <taxon>Streptococcaceae</taxon>
        <taxon>Streptococcus</taxon>
    </lineage>
</organism>
<evidence type="ECO:0000313" key="4">
    <source>
        <dbReference type="Proteomes" id="UP000809081"/>
    </source>
</evidence>
<dbReference type="InterPro" id="IPR032834">
    <property type="entry name" value="NatK-like_C"/>
</dbReference>
<dbReference type="RefSeq" id="WP_205017277.1">
    <property type="nucleotide sequence ID" value="NZ_JAFBEI010000023.1"/>
</dbReference>
<dbReference type="EC" id="2.7.13.-" evidence="3"/>
<dbReference type="GO" id="GO:0016301">
    <property type="term" value="F:kinase activity"/>
    <property type="evidence" value="ECO:0007669"/>
    <property type="project" value="UniProtKB-KW"/>
</dbReference>
<gene>
    <name evidence="3" type="ORF">JOC31_001219</name>
</gene>
<sequence length="453" mass="52859">MLHSISSSFPIWGVTLTYLIIYITQLSVFKYISTIKIPTSIYIGFAIIYVLSTLIPIPILPSIVMICFFLYWTWTKASSFSELVFYSLYPIVSFDTLYKFYSLYVLPTFLKPFHITDNAYYELFGILLILPMIHGFFILVQFDPIAIKNLETSNKHNYLRFSPFTILDVILVLYTTFSISISYIDPTIESYLSKFIFFSLTLVQTSILSQIGKKVQTYYKQKLEEKCTEHRRSLTEYNLLLESIYTDINHQQKQYINDFNAIRQAISTNQTEALELYLDKNQNNDDKCQEYYRNKQNLENIQLPYLKQLLVAKSLEAQHRGIQVSIEIPDTIDKYPIKDLPFITLVTELFENAINFAAISPNKAISLALFIEENNTVFIIENSTKEKQVDLTDIFKEGYSSKKNGKGMGLKRVRDILNQNHALSLNTLSRKYIFRQRLECPTESKQTYERPHL</sequence>
<feature type="transmembrane region" description="Helical" evidence="1">
    <location>
        <begin position="41"/>
        <end position="71"/>
    </location>
</feature>